<comment type="function">
    <text evidence="1">Involved in pre-25S rRNA processing.</text>
</comment>
<evidence type="ECO:0000256" key="9">
    <source>
        <dbReference type="PROSITE-ProRule" id="PRU00176"/>
    </source>
</evidence>
<dbReference type="SUPFAM" id="SSF54928">
    <property type="entry name" value="RNA-binding domain, RBD"/>
    <property type="match status" value="1"/>
</dbReference>
<feature type="region of interest" description="Disordered" evidence="10">
    <location>
        <begin position="1"/>
        <end position="128"/>
    </location>
</feature>
<keyword evidence="5" id="KW-0690">Ribosome biogenesis</keyword>
<feature type="compositionally biased region" description="Basic and acidic residues" evidence="10">
    <location>
        <begin position="442"/>
        <end position="458"/>
    </location>
</feature>
<keyword evidence="6" id="KW-0698">rRNA processing</keyword>
<dbReference type="AlphaFoldDB" id="G8BWL2"/>
<evidence type="ECO:0000259" key="11">
    <source>
        <dbReference type="PROSITE" id="PS50102"/>
    </source>
</evidence>
<evidence type="ECO:0000256" key="6">
    <source>
        <dbReference type="ARBA" id="ARBA00022552"/>
    </source>
</evidence>
<proteinExistence type="inferred from homology"/>
<dbReference type="GO" id="GO:0000463">
    <property type="term" value="P:maturation of LSU-rRNA from tricistronic rRNA transcript (SSU-rRNA, 5.8S rRNA, LSU-rRNA)"/>
    <property type="evidence" value="ECO:0007669"/>
    <property type="project" value="EnsemblFungi"/>
</dbReference>
<dbReference type="GO" id="GO:0019843">
    <property type="term" value="F:rRNA binding"/>
    <property type="evidence" value="ECO:0007669"/>
    <property type="project" value="EnsemblFungi"/>
</dbReference>
<dbReference type="KEGG" id="tpf:TPHA_0H02600"/>
<evidence type="ECO:0000256" key="10">
    <source>
        <dbReference type="SAM" id="MobiDB-lite"/>
    </source>
</evidence>
<dbReference type="Gene3D" id="3.30.70.330">
    <property type="match status" value="2"/>
</dbReference>
<evidence type="ECO:0000256" key="7">
    <source>
        <dbReference type="ARBA" id="ARBA00022884"/>
    </source>
</evidence>
<keyword evidence="7 9" id="KW-0694">RNA-binding</keyword>
<dbReference type="InterPro" id="IPR000504">
    <property type="entry name" value="RRM_dom"/>
</dbReference>
<evidence type="ECO:0000256" key="8">
    <source>
        <dbReference type="ARBA" id="ARBA00023242"/>
    </source>
</evidence>
<keyword evidence="8" id="KW-0539">Nucleus</keyword>
<name>G8BWL2_TETPH</name>
<evidence type="ECO:0000256" key="1">
    <source>
        <dbReference type="ARBA" id="ARBA00002475"/>
    </source>
</evidence>
<dbReference type="InterPro" id="IPR012677">
    <property type="entry name" value="Nucleotide-bd_a/b_plait_sf"/>
</dbReference>
<protein>
    <recommendedName>
        <fullName evidence="4">Nucleolar protein 12</fullName>
    </recommendedName>
</protein>
<feature type="compositionally biased region" description="Acidic residues" evidence="10">
    <location>
        <begin position="61"/>
        <end position="70"/>
    </location>
</feature>
<keyword evidence="13" id="KW-1185">Reference proteome</keyword>
<evidence type="ECO:0000313" key="12">
    <source>
        <dbReference type="EMBL" id="CCE64463.1"/>
    </source>
</evidence>
<feature type="compositionally biased region" description="Basic and acidic residues" evidence="10">
    <location>
        <begin position="95"/>
        <end position="128"/>
    </location>
</feature>
<evidence type="ECO:0000256" key="2">
    <source>
        <dbReference type="ARBA" id="ARBA00004604"/>
    </source>
</evidence>
<dbReference type="InterPro" id="IPR035979">
    <property type="entry name" value="RBD_domain_sf"/>
</dbReference>
<comment type="subcellular location">
    <subcellularLocation>
        <location evidence="2">Nucleus</location>
        <location evidence="2">Nucleolus</location>
    </subcellularLocation>
</comment>
<sequence>MSSINKLFGAVDSARVESSVDKLFSSSTGPIDETLPKLKARTVLPSNKRTKSNKSDKTKDEEDEEEENKEDESKAEPLKKKQKKVANSEDDDDLESKYYAKLIKEDDTEDKRNKSDLSDKEDDAPKEKTAAAAKILDLKEEELEKARKTIFIGNVPNTVIGNKNIYKEFKKLFSTNPKKDEEAKEEEEKTDEKKVNKFEIESIRFRSISFEEMLPRKIAYVKQKLHKTRDSVNAYIIYKNKKVIKTITKNLNGYIFHDHHLRVDSVSHPTAHDNKRSLFVGNLDFEEAEETLWRHFAKAGEIEYVRVVRDSKTNVGKGFAYVQFKDFQSVNKALLLDGKPMINKNKPDKKARKLRITRCKNMHKVAASAINGKITKKLNENQKTKFGRAKKILGKADRATVGTELTIEGARATKGQGVSLRRKKQRSVSGRVTKRSQAFKKAQSEEDAHPKASKKIEN</sequence>
<feature type="domain" description="RRM" evidence="11">
    <location>
        <begin position="276"/>
        <end position="361"/>
    </location>
</feature>
<comment type="similarity">
    <text evidence="3">Belongs to the RRM RBM34 family.</text>
</comment>
<organism evidence="12 13">
    <name type="scientific">Tetrapisispora phaffii (strain ATCC 24235 / CBS 4417 / NBRC 1672 / NRRL Y-8282 / UCD 70-5)</name>
    <name type="common">Yeast</name>
    <name type="synonym">Fabospora phaffii</name>
    <dbReference type="NCBI Taxonomy" id="1071381"/>
    <lineage>
        <taxon>Eukaryota</taxon>
        <taxon>Fungi</taxon>
        <taxon>Dikarya</taxon>
        <taxon>Ascomycota</taxon>
        <taxon>Saccharomycotina</taxon>
        <taxon>Saccharomycetes</taxon>
        <taxon>Saccharomycetales</taxon>
        <taxon>Saccharomycetaceae</taxon>
        <taxon>Tetrapisispora</taxon>
    </lineage>
</organism>
<dbReference type="Proteomes" id="UP000005666">
    <property type="component" value="Chromosome 8"/>
</dbReference>
<dbReference type="RefSeq" id="XP_003686897.1">
    <property type="nucleotide sequence ID" value="XM_003686849.1"/>
</dbReference>
<dbReference type="GeneID" id="11534028"/>
<dbReference type="CDD" id="cd12670">
    <property type="entry name" value="RRM2_Nop12p_like"/>
    <property type="match status" value="1"/>
</dbReference>
<evidence type="ECO:0000256" key="3">
    <source>
        <dbReference type="ARBA" id="ARBA00007077"/>
    </source>
</evidence>
<dbReference type="OrthoDB" id="442677at2759"/>
<dbReference type="PANTHER" id="PTHR23236:SF25">
    <property type="entry name" value="RNA-BINDING PROTEIN 34"/>
    <property type="match status" value="1"/>
</dbReference>
<dbReference type="HOGENOM" id="CLU_006468_0_0_1"/>
<dbReference type="OMA" id="NAYAVYT"/>
<dbReference type="GO" id="GO:0030684">
    <property type="term" value="C:preribosome"/>
    <property type="evidence" value="ECO:0007669"/>
    <property type="project" value="EnsemblFungi"/>
</dbReference>
<feature type="region of interest" description="Disordered" evidence="10">
    <location>
        <begin position="415"/>
        <end position="458"/>
    </location>
</feature>
<dbReference type="PANTHER" id="PTHR23236">
    <property type="entry name" value="EUKARYOTIC TRANSLATION INITIATION FACTOR 4B/4H"/>
    <property type="match status" value="1"/>
</dbReference>
<evidence type="ECO:0000256" key="5">
    <source>
        <dbReference type="ARBA" id="ARBA00022517"/>
    </source>
</evidence>
<dbReference type="eggNOG" id="KOG0118">
    <property type="taxonomic scope" value="Eukaryota"/>
</dbReference>
<evidence type="ECO:0000256" key="4">
    <source>
        <dbReference type="ARBA" id="ARBA00015520"/>
    </source>
</evidence>
<dbReference type="PROSITE" id="PS50102">
    <property type="entry name" value="RRM"/>
    <property type="match status" value="1"/>
</dbReference>
<feature type="compositionally biased region" description="Basic residues" evidence="10">
    <location>
        <begin position="420"/>
        <end position="438"/>
    </location>
</feature>
<dbReference type="Pfam" id="PF00076">
    <property type="entry name" value="RRM_1"/>
    <property type="match status" value="1"/>
</dbReference>
<gene>
    <name evidence="12" type="primary">TPHA0H02600</name>
    <name evidence="12" type="ordered locus">TPHA_0H02600</name>
</gene>
<accession>G8BWL2</accession>
<dbReference type="SMART" id="SM00360">
    <property type="entry name" value="RRM"/>
    <property type="match status" value="1"/>
</dbReference>
<dbReference type="InterPro" id="IPR047189">
    <property type="entry name" value="RRM2_Nop12p-like"/>
</dbReference>
<evidence type="ECO:0000313" key="13">
    <source>
        <dbReference type="Proteomes" id="UP000005666"/>
    </source>
</evidence>
<dbReference type="GO" id="GO:0005730">
    <property type="term" value="C:nucleolus"/>
    <property type="evidence" value="ECO:0007669"/>
    <property type="project" value="UniProtKB-SubCell"/>
</dbReference>
<reference evidence="12 13" key="1">
    <citation type="journal article" date="2011" name="Proc. Natl. Acad. Sci. U.S.A.">
        <title>Evolutionary erosion of yeast sex chromosomes by mating-type switching accidents.</title>
        <authorList>
            <person name="Gordon J.L."/>
            <person name="Armisen D."/>
            <person name="Proux-Wera E."/>
            <person name="Oheigeartaigh S.S."/>
            <person name="Byrne K.P."/>
            <person name="Wolfe K.H."/>
        </authorList>
    </citation>
    <scope>NUCLEOTIDE SEQUENCE [LARGE SCALE GENOMIC DNA]</scope>
    <source>
        <strain evidence="13">ATCC 24235 / CBS 4417 / NBRC 1672 / NRRL Y-8282 / UCD 70-5</strain>
    </source>
</reference>
<dbReference type="EMBL" id="HE612863">
    <property type="protein sequence ID" value="CCE64463.1"/>
    <property type="molecule type" value="Genomic_DNA"/>
</dbReference>
<dbReference type="STRING" id="1071381.G8BWL2"/>